<feature type="region of interest" description="Disordered" evidence="1">
    <location>
        <begin position="62"/>
        <end position="94"/>
    </location>
</feature>
<feature type="compositionally biased region" description="Gly residues" evidence="1">
    <location>
        <begin position="8"/>
        <end position="29"/>
    </location>
</feature>
<dbReference type="InterPro" id="IPR036366">
    <property type="entry name" value="PGBDSf"/>
</dbReference>
<dbReference type="EMBL" id="JAATEN010000029">
    <property type="protein sequence ID" value="NJQ03734.1"/>
    <property type="molecule type" value="Genomic_DNA"/>
</dbReference>
<feature type="compositionally biased region" description="Gly residues" evidence="1">
    <location>
        <begin position="119"/>
        <end position="129"/>
    </location>
</feature>
<dbReference type="Gene3D" id="2.40.420.20">
    <property type="match status" value="1"/>
</dbReference>
<feature type="transmembrane region" description="Helical" evidence="2">
    <location>
        <begin position="42"/>
        <end position="62"/>
    </location>
</feature>
<dbReference type="Gene3D" id="1.10.101.10">
    <property type="entry name" value="PGBD-like superfamily/PGBD"/>
    <property type="match status" value="1"/>
</dbReference>
<feature type="compositionally biased region" description="Gly residues" evidence="1">
    <location>
        <begin position="306"/>
        <end position="319"/>
    </location>
</feature>
<keyword evidence="2" id="KW-0472">Membrane</keyword>
<proteinExistence type="predicted"/>
<gene>
    <name evidence="4" type="ORF">HCK00_25265</name>
</gene>
<dbReference type="Proteomes" id="UP000695264">
    <property type="component" value="Unassembled WGS sequence"/>
</dbReference>
<feature type="domain" description="Peptidoglycan binding-like" evidence="3">
    <location>
        <begin position="177"/>
        <end position="224"/>
    </location>
</feature>
<keyword evidence="2" id="KW-1133">Transmembrane helix</keyword>
<feature type="region of interest" description="Disordered" evidence="1">
    <location>
        <begin position="1"/>
        <end position="37"/>
    </location>
</feature>
<reference evidence="4 5" key="1">
    <citation type="submission" date="2020-03" db="EMBL/GenBank/DDBJ databases">
        <title>WGS of actinomycetes isolated from Thailand.</title>
        <authorList>
            <person name="Thawai C."/>
        </authorList>
    </citation>
    <scope>NUCLEOTIDE SEQUENCE [LARGE SCALE GENOMIC DNA]</scope>
    <source>
        <strain evidence="4 5">PLAI 1-29</strain>
    </source>
</reference>
<keyword evidence="5" id="KW-1185">Reference proteome</keyword>
<evidence type="ECO:0000256" key="2">
    <source>
        <dbReference type="SAM" id="Phobius"/>
    </source>
</evidence>
<dbReference type="InterPro" id="IPR002477">
    <property type="entry name" value="Peptidoglycan-bd-like"/>
</dbReference>
<organism evidence="4 5">
    <name type="scientific">Streptomyces zingiberis</name>
    <dbReference type="NCBI Taxonomy" id="2053010"/>
    <lineage>
        <taxon>Bacteria</taxon>
        <taxon>Bacillati</taxon>
        <taxon>Actinomycetota</taxon>
        <taxon>Actinomycetes</taxon>
        <taxon>Kitasatosporales</taxon>
        <taxon>Streptomycetaceae</taxon>
        <taxon>Streptomyces</taxon>
    </lineage>
</organism>
<protein>
    <submittedName>
        <fullName evidence="4">Peptidoglycan-binding protein</fullName>
    </submittedName>
</protein>
<evidence type="ECO:0000256" key="1">
    <source>
        <dbReference type="SAM" id="MobiDB-lite"/>
    </source>
</evidence>
<evidence type="ECO:0000313" key="4">
    <source>
        <dbReference type="EMBL" id="NJQ03734.1"/>
    </source>
</evidence>
<dbReference type="Pfam" id="PF01471">
    <property type="entry name" value="PG_binding_1"/>
    <property type="match status" value="1"/>
</dbReference>
<comment type="caution">
    <text evidence="4">The sequence shown here is derived from an EMBL/GenBank/DDBJ whole genome shotgun (WGS) entry which is preliminary data.</text>
</comment>
<feature type="compositionally biased region" description="Low complexity" evidence="1">
    <location>
        <begin position="70"/>
        <end position="92"/>
    </location>
</feature>
<dbReference type="InterPro" id="IPR036365">
    <property type="entry name" value="PGBD-like_sf"/>
</dbReference>
<evidence type="ECO:0000313" key="5">
    <source>
        <dbReference type="Proteomes" id="UP000695264"/>
    </source>
</evidence>
<keyword evidence="2" id="KW-0812">Transmembrane</keyword>
<accession>A0ABX1C1F7</accession>
<name>A0ABX1C1F7_9ACTN</name>
<evidence type="ECO:0000259" key="3">
    <source>
        <dbReference type="Pfam" id="PF01471"/>
    </source>
</evidence>
<dbReference type="SUPFAM" id="SSF47090">
    <property type="entry name" value="PGBD-like"/>
    <property type="match status" value="1"/>
</dbReference>
<feature type="region of interest" description="Disordered" evidence="1">
    <location>
        <begin position="110"/>
        <end position="129"/>
    </location>
</feature>
<feature type="region of interest" description="Disordered" evidence="1">
    <location>
        <begin position="298"/>
        <end position="324"/>
    </location>
</feature>
<sequence length="417" mass="41518">MTPRDEGGGGGDAGGGEGGEGGSGDGAGRSAGRRRSPLRTSALVAAAVTVVAAAGAAATGAFGGDGGGSASAAPAGPPKTTEVKRTTLTRTESVNGRLGYGEATAVQAPGDAGAAGQAGQPGQGGAGGGAADIITWVPADGDTVKRGGTVYRVNEREVPLLYGATPFYRTLETGSEGKDVEILERNLAELGYGGFTADKRFTATTAEAVRRWQDDLGRPETGTVRPGDAVVAPGARRVADVKTSPGALLGGTILTWTGTERIIGVDLDVQYEDLVEKGTKATVTLPDDSTVEAEVTGVGTLSGPEDGAGGEGAPGGGTGQEADPTLPVELRADEQKGLGRYQAAAVQVTLKAETRENVLAVPVNALVAERGGGYALEVVGEDGTVERRPVKLGLFADGMVEVSGKGVGAGTVVGVPR</sequence>